<reference evidence="1 2" key="1">
    <citation type="journal article" date="2022" name="Int. J. Syst. Evol. Microbiol.">
        <title>Miniphocaeibacter halophilus sp. nov., an ammonium-tolerant acetate-producing bacterium isolated from a biogas system.</title>
        <authorList>
            <person name="Schnurer A."/>
            <person name="Singh A."/>
            <person name="Bi S."/>
            <person name="Qiao W."/>
            <person name="Westerholm M."/>
        </authorList>
    </citation>
    <scope>NUCLEOTIDE SEQUENCE [LARGE SCALE GENOMIC DNA]</scope>
    <source>
        <strain evidence="1 2">AMB_01</strain>
    </source>
</reference>
<protein>
    <submittedName>
        <fullName evidence="1">ABC transporter permease</fullName>
    </submittedName>
</protein>
<name>A0AC61MR67_9FIRM</name>
<evidence type="ECO:0000313" key="2">
    <source>
        <dbReference type="Proteomes" id="UP000595814"/>
    </source>
</evidence>
<dbReference type="Proteomes" id="UP000595814">
    <property type="component" value="Chromosome"/>
</dbReference>
<proteinExistence type="predicted"/>
<accession>A0AC61MR67</accession>
<evidence type="ECO:0000313" key="1">
    <source>
        <dbReference type="EMBL" id="QQK07967.1"/>
    </source>
</evidence>
<sequence>MRKIRVFFATLKEGIKSLWKHRGMGFASVLSIMLALIILGVILISALTLNQYVLDLEKKVDEVVVYMDKDSDQTIIDSLKSDLGNDKFVKDIRFKSSEEALKEYTKSIGESQSYLLEGMEGALPPSYVVTLNDVRDAEEFSNEATKYEGVSEVIFFKDTIEKVVKISHYVQIGGAVGVVALVIISIFIISNTIKLTVFARKREIQIKKYIGATNTVITGPFIVEGAVFGLIGSGLAFAAIYFGYDLLFKRFAEAIQQNLAGYLIPIELIYKDILIIFLTLGMGIGIIGSLMSIRKYLKV</sequence>
<gene>
    <name evidence="1" type="ORF">JFY71_00065</name>
</gene>
<dbReference type="EMBL" id="CP066744">
    <property type="protein sequence ID" value="QQK07967.1"/>
    <property type="molecule type" value="Genomic_DNA"/>
</dbReference>
<keyword evidence="2" id="KW-1185">Reference proteome</keyword>
<organism evidence="1 2">
    <name type="scientific">Miniphocaeibacter halophilus</name>
    <dbReference type="NCBI Taxonomy" id="2931922"/>
    <lineage>
        <taxon>Bacteria</taxon>
        <taxon>Bacillati</taxon>
        <taxon>Bacillota</taxon>
        <taxon>Tissierellia</taxon>
        <taxon>Tissierellales</taxon>
        <taxon>Peptoniphilaceae</taxon>
        <taxon>Miniphocaeibacter</taxon>
    </lineage>
</organism>